<sequence length="93" mass="9628">MIYAYAKLTVSNPDSLAQYRDKAGAALQRHGGQVVQASAEATALDGAPDLPDVAAILSFPDRDSALAWINDPAIADVHALRRGAGASDIVLLG</sequence>
<dbReference type="EMBL" id="PYGJ01000011">
    <property type="protein sequence ID" value="PSL18329.1"/>
    <property type="molecule type" value="Genomic_DNA"/>
</dbReference>
<gene>
    <name evidence="2" type="ORF">CLV88_11174</name>
</gene>
<evidence type="ECO:0000259" key="1">
    <source>
        <dbReference type="Pfam" id="PF07045"/>
    </source>
</evidence>
<reference evidence="2 3" key="1">
    <citation type="submission" date="2018-03" db="EMBL/GenBank/DDBJ databases">
        <title>Genomic Encyclopedia of Archaeal and Bacterial Type Strains, Phase II (KMG-II): from individual species to whole genera.</title>
        <authorList>
            <person name="Goeker M."/>
        </authorList>
    </citation>
    <scope>NUCLEOTIDE SEQUENCE [LARGE SCALE GENOMIC DNA]</scope>
    <source>
        <strain evidence="2 3">DSM 100673</strain>
    </source>
</reference>
<dbReference type="AlphaFoldDB" id="A0A2P8F9D1"/>
<dbReference type="InterPro" id="IPR011008">
    <property type="entry name" value="Dimeric_a/b-barrel"/>
</dbReference>
<feature type="domain" description="DUF1330" evidence="1">
    <location>
        <begin position="3"/>
        <end position="92"/>
    </location>
</feature>
<proteinExistence type="predicted"/>
<dbReference type="RefSeq" id="WP_106609350.1">
    <property type="nucleotide sequence ID" value="NZ_PYGJ01000011.1"/>
</dbReference>
<dbReference type="SUPFAM" id="SSF54909">
    <property type="entry name" value="Dimeric alpha+beta barrel"/>
    <property type="match status" value="1"/>
</dbReference>
<accession>A0A2P8F9D1</accession>
<dbReference type="OrthoDB" id="9806380at2"/>
<evidence type="ECO:0000313" key="3">
    <source>
        <dbReference type="Proteomes" id="UP000240418"/>
    </source>
</evidence>
<name>A0A2P8F9D1_9RHOB</name>
<dbReference type="Proteomes" id="UP000240418">
    <property type="component" value="Unassembled WGS sequence"/>
</dbReference>
<evidence type="ECO:0000313" key="2">
    <source>
        <dbReference type="EMBL" id="PSL18329.1"/>
    </source>
</evidence>
<dbReference type="InterPro" id="IPR010753">
    <property type="entry name" value="DUF1330"/>
</dbReference>
<keyword evidence="3" id="KW-1185">Reference proteome</keyword>
<comment type="caution">
    <text evidence="2">The sequence shown here is derived from an EMBL/GenBank/DDBJ whole genome shotgun (WGS) entry which is preliminary data.</text>
</comment>
<organism evidence="2 3">
    <name type="scientific">Shimia abyssi</name>
    <dbReference type="NCBI Taxonomy" id="1662395"/>
    <lineage>
        <taxon>Bacteria</taxon>
        <taxon>Pseudomonadati</taxon>
        <taxon>Pseudomonadota</taxon>
        <taxon>Alphaproteobacteria</taxon>
        <taxon>Rhodobacterales</taxon>
        <taxon>Roseobacteraceae</taxon>
    </lineage>
</organism>
<protein>
    <submittedName>
        <fullName evidence="2">Uncharacterized protein (DUF1330 family)</fullName>
    </submittedName>
</protein>
<dbReference type="Pfam" id="PF07045">
    <property type="entry name" value="DUF1330"/>
    <property type="match status" value="1"/>
</dbReference>
<dbReference type="Gene3D" id="3.30.70.100">
    <property type="match status" value="1"/>
</dbReference>